<dbReference type="Gene3D" id="2.60.40.3340">
    <property type="entry name" value="Domain of unknown function DUF4426"/>
    <property type="match status" value="1"/>
</dbReference>
<proteinExistence type="predicted"/>
<reference evidence="4" key="1">
    <citation type="journal article" date="2019" name="Int. J. Syst. Evol. Microbiol.">
        <title>The Global Catalogue of Microorganisms (GCM) 10K type strain sequencing project: providing services to taxonomists for standard genome sequencing and annotation.</title>
        <authorList>
            <consortium name="The Broad Institute Genomics Platform"/>
            <consortium name="The Broad Institute Genome Sequencing Center for Infectious Disease"/>
            <person name="Wu L."/>
            <person name="Ma J."/>
        </authorList>
    </citation>
    <scope>NUCLEOTIDE SEQUENCE [LARGE SCALE GENOMIC DNA]</scope>
    <source>
        <strain evidence="4">NBRC 15640</strain>
    </source>
</reference>
<evidence type="ECO:0000256" key="1">
    <source>
        <dbReference type="SAM" id="SignalP"/>
    </source>
</evidence>
<name>A0AAV5NVF1_9VIBR</name>
<comment type="caution">
    <text evidence="3">The sequence shown here is derived from an EMBL/GenBank/DDBJ whole genome shotgun (WGS) entry which is preliminary data.</text>
</comment>
<feature type="chain" id="PRO_5044022875" description="DUF4426 domain-containing protein" evidence="1">
    <location>
        <begin position="20"/>
        <end position="143"/>
    </location>
</feature>
<keyword evidence="4" id="KW-1185">Reference proteome</keyword>
<sequence>MSKWLTVLLTLCLVAPATAGQFKTIKNIEVHYSAFNTTFLTPKVARQYDLTRNGYSALLNISVLDDSKIGKPAITAKLKGHAKNLLGQIRELTFREVKEGTAIYYLAEIPITHEEIITFTVDVDSGLSGKGQLRFTQKFYVEE</sequence>
<feature type="signal peptide" evidence="1">
    <location>
        <begin position="1"/>
        <end position="19"/>
    </location>
</feature>
<dbReference type="InterPro" id="IPR025218">
    <property type="entry name" value="DUF4426"/>
</dbReference>
<feature type="domain" description="DUF4426" evidence="2">
    <location>
        <begin position="23"/>
        <end position="142"/>
    </location>
</feature>
<dbReference type="Pfam" id="PF14467">
    <property type="entry name" value="DUF4426"/>
    <property type="match status" value="1"/>
</dbReference>
<evidence type="ECO:0000313" key="3">
    <source>
        <dbReference type="EMBL" id="GLQ74715.1"/>
    </source>
</evidence>
<protein>
    <recommendedName>
        <fullName evidence="2">DUF4426 domain-containing protein</fullName>
    </recommendedName>
</protein>
<dbReference type="RefSeq" id="WP_126608185.1">
    <property type="nucleotide sequence ID" value="NZ_AP025144.1"/>
</dbReference>
<gene>
    <name evidence="3" type="ORF">GCM10007932_40760</name>
</gene>
<evidence type="ECO:0000259" key="2">
    <source>
        <dbReference type="Pfam" id="PF14467"/>
    </source>
</evidence>
<dbReference type="Proteomes" id="UP001156690">
    <property type="component" value="Unassembled WGS sequence"/>
</dbReference>
<keyword evidence="1" id="KW-0732">Signal</keyword>
<dbReference type="AlphaFoldDB" id="A0AAV5NVF1"/>
<accession>A0AAV5NVF1</accession>
<dbReference type="EMBL" id="BSNX01000060">
    <property type="protein sequence ID" value="GLQ74715.1"/>
    <property type="molecule type" value="Genomic_DNA"/>
</dbReference>
<organism evidence="3 4">
    <name type="scientific">Vibrio penaeicida</name>
    <dbReference type="NCBI Taxonomy" id="104609"/>
    <lineage>
        <taxon>Bacteria</taxon>
        <taxon>Pseudomonadati</taxon>
        <taxon>Pseudomonadota</taxon>
        <taxon>Gammaproteobacteria</taxon>
        <taxon>Vibrionales</taxon>
        <taxon>Vibrionaceae</taxon>
        <taxon>Vibrio</taxon>
    </lineage>
</organism>
<evidence type="ECO:0000313" key="4">
    <source>
        <dbReference type="Proteomes" id="UP001156690"/>
    </source>
</evidence>